<evidence type="ECO:0000313" key="3">
    <source>
        <dbReference type="Proteomes" id="UP000185478"/>
    </source>
</evidence>
<reference evidence="2 3" key="1">
    <citation type="submission" date="2014-08" db="EMBL/GenBank/DDBJ databases">
        <title>Complete genome sequence of Corynebacterium aquilae S-613T(T) (=DSM 44791(T)), isolated from the choana of a healthy golden eagle.</title>
        <authorList>
            <person name="Ruckert C."/>
            <person name="Albersmeier A."/>
            <person name="Winkler A."/>
            <person name="Kalinowski J."/>
        </authorList>
    </citation>
    <scope>NUCLEOTIDE SEQUENCE [LARGE SCALE GENOMIC DNA]</scope>
    <source>
        <strain evidence="2 3">S-613</strain>
    </source>
</reference>
<organism evidence="2 3">
    <name type="scientific">Corynebacterium aquilae DSM 44791</name>
    <dbReference type="NCBI Taxonomy" id="1431546"/>
    <lineage>
        <taxon>Bacteria</taxon>
        <taxon>Bacillati</taxon>
        <taxon>Actinomycetota</taxon>
        <taxon>Actinomycetes</taxon>
        <taxon>Mycobacteriales</taxon>
        <taxon>Corynebacteriaceae</taxon>
        <taxon>Corynebacterium</taxon>
    </lineage>
</organism>
<evidence type="ECO:0000256" key="1">
    <source>
        <dbReference type="SAM" id="SignalP"/>
    </source>
</evidence>
<proteinExistence type="predicted"/>
<accession>A0A1L7CI98</accession>
<dbReference type="AlphaFoldDB" id="A0A1L7CI98"/>
<protein>
    <recommendedName>
        <fullName evidence="4">Secreted protein</fullName>
    </recommendedName>
</protein>
<keyword evidence="3" id="KW-1185">Reference proteome</keyword>
<evidence type="ECO:0000313" key="2">
    <source>
        <dbReference type="EMBL" id="APT85580.1"/>
    </source>
</evidence>
<feature type="chain" id="PRO_5039630743" description="Secreted protein" evidence="1">
    <location>
        <begin position="22"/>
        <end position="66"/>
    </location>
</feature>
<sequence>MFSLPFFLASCFVATSLAVYACTNAEVLEPVIIMLVPDRMAAFLFRTYKSGKAGSMRVLQHWVFQA</sequence>
<dbReference type="Proteomes" id="UP000185478">
    <property type="component" value="Chromosome"/>
</dbReference>
<name>A0A1L7CI98_9CORY</name>
<dbReference type="KEGG" id="caqu:CAQU_11595"/>
<keyword evidence="1" id="KW-0732">Signal</keyword>
<dbReference type="EMBL" id="CP009245">
    <property type="protein sequence ID" value="APT85580.1"/>
    <property type="molecule type" value="Genomic_DNA"/>
</dbReference>
<gene>
    <name evidence="2" type="ORF">CAQU_11595</name>
</gene>
<evidence type="ECO:0008006" key="4">
    <source>
        <dbReference type="Google" id="ProtNLM"/>
    </source>
</evidence>
<feature type="signal peptide" evidence="1">
    <location>
        <begin position="1"/>
        <end position="21"/>
    </location>
</feature>